<feature type="domain" description="Protein kinase" evidence="2">
    <location>
        <begin position="79"/>
        <end position="381"/>
    </location>
</feature>
<dbReference type="PANTHER" id="PTHR10566">
    <property type="entry name" value="CHAPERONE-ACTIVITY OF BC1 COMPLEX CABC1 -RELATED"/>
    <property type="match status" value="1"/>
</dbReference>
<dbReference type="InterPro" id="IPR000719">
    <property type="entry name" value="Prot_kinase_dom"/>
</dbReference>
<dbReference type="InterPro" id="IPR004147">
    <property type="entry name" value="ABC1_dom"/>
</dbReference>
<proteinExistence type="inferred from homology"/>
<dbReference type="RefSeq" id="WP_052217276.1">
    <property type="nucleotide sequence ID" value="NZ_LGTE01000006.1"/>
</dbReference>
<evidence type="ECO:0000256" key="1">
    <source>
        <dbReference type="ARBA" id="ARBA00009670"/>
    </source>
</evidence>
<dbReference type="EMBL" id="LGTE01000006">
    <property type="protein sequence ID" value="KNZ70057.1"/>
    <property type="molecule type" value="Genomic_DNA"/>
</dbReference>
<dbReference type="InterPro" id="IPR011009">
    <property type="entry name" value="Kinase-like_dom_sf"/>
</dbReference>
<dbReference type="Pfam" id="PF03109">
    <property type="entry name" value="ABC1"/>
    <property type="match status" value="1"/>
</dbReference>
<comment type="similarity">
    <text evidence="1">Belongs to the protein kinase superfamily. ADCK protein kinase family.</text>
</comment>
<keyword evidence="4" id="KW-1185">Reference proteome</keyword>
<dbReference type="SUPFAM" id="SSF56112">
    <property type="entry name" value="Protein kinase-like (PK-like)"/>
    <property type="match status" value="1"/>
</dbReference>
<accession>A0A0L6W3A1</accession>
<name>A0A0L6W3A1_9FIRM</name>
<dbReference type="GO" id="GO:0004672">
    <property type="term" value="F:protein kinase activity"/>
    <property type="evidence" value="ECO:0007669"/>
    <property type="project" value="InterPro"/>
</dbReference>
<evidence type="ECO:0000313" key="4">
    <source>
        <dbReference type="Proteomes" id="UP000037175"/>
    </source>
</evidence>
<comment type="caution">
    <text evidence="3">The sequence shown here is derived from an EMBL/GenBank/DDBJ whole genome shotgun (WGS) entry which is preliminary data.</text>
</comment>
<protein>
    <submittedName>
        <fullName evidence="3">ABC transporter</fullName>
    </submittedName>
</protein>
<organism evidence="3 4">
    <name type="scientific">Thermincola ferriacetica</name>
    <dbReference type="NCBI Taxonomy" id="281456"/>
    <lineage>
        <taxon>Bacteria</taxon>
        <taxon>Bacillati</taxon>
        <taxon>Bacillota</taxon>
        <taxon>Clostridia</taxon>
        <taxon>Eubacteriales</taxon>
        <taxon>Thermincolaceae</taxon>
        <taxon>Thermincola</taxon>
    </lineage>
</organism>
<dbReference type="Proteomes" id="UP000037175">
    <property type="component" value="Unassembled WGS sequence"/>
</dbReference>
<sequence length="381" mass="42866">MVISRAIKLLALLKGLVKKDFGSVSVIMGEMHGLPQKLGQHFTLYRGSGLDRYFASLCTESKTEKIPVAEALNKLGLDYAEIAVYAQASIGQVYRVKNDAGDMALKVKYPAVEKRIKSDLWLLKGIIWPTRFLPLQNSGLLPMLENLRTMLLNECDYMAEAEKQQRFCRVFRDHEAVSVPEIIAYNDEAIASRWVEGNDLRHYPGTDKWFVENYTAFILYSLKALGMVHADPHPGNFIINGSAADRKLTVLDFGSVVEFTPVESVAVSRLLTGGYASEAELIKDLQLLGVSEESLATYRPIIGDLVSVLLEPFYCSGAYDFGDWRMQYKINTLLASRAWEKPLQIPVKLLLLFRVLQGLYYYAGKSAIKFNWHEAAKTYLG</sequence>
<dbReference type="GO" id="GO:0005524">
    <property type="term" value="F:ATP binding"/>
    <property type="evidence" value="ECO:0007669"/>
    <property type="project" value="InterPro"/>
</dbReference>
<dbReference type="InterPro" id="IPR050154">
    <property type="entry name" value="UbiB_kinase"/>
</dbReference>
<dbReference type="PANTHER" id="PTHR10566:SF113">
    <property type="entry name" value="PROTEIN ACTIVITY OF BC1 COMPLEX KINASE 7, CHLOROPLASTIC"/>
    <property type="match status" value="1"/>
</dbReference>
<reference evidence="4" key="1">
    <citation type="submission" date="2015-07" db="EMBL/GenBank/DDBJ databases">
        <title>Complete Genome of Thermincola ferriacetica strain Z-0001T.</title>
        <authorList>
            <person name="Lusk B."/>
            <person name="Badalamenti J.P."/>
            <person name="Parameswaran P."/>
            <person name="Bond D.R."/>
            <person name="Torres C.I."/>
        </authorList>
    </citation>
    <scope>NUCLEOTIDE SEQUENCE [LARGE SCALE GENOMIC DNA]</scope>
    <source>
        <strain evidence="4">Z-0001</strain>
    </source>
</reference>
<dbReference type="PROSITE" id="PS50011">
    <property type="entry name" value="PROTEIN_KINASE_DOM"/>
    <property type="match status" value="1"/>
</dbReference>
<evidence type="ECO:0000259" key="2">
    <source>
        <dbReference type="PROSITE" id="PS50011"/>
    </source>
</evidence>
<gene>
    <name evidence="3" type="ORF">Tfer_1197</name>
</gene>
<dbReference type="AlphaFoldDB" id="A0A0L6W3A1"/>
<evidence type="ECO:0000313" key="3">
    <source>
        <dbReference type="EMBL" id="KNZ70057.1"/>
    </source>
</evidence>